<reference evidence="2 3" key="1">
    <citation type="journal article" date="2014" name="Genome Biol. Evol.">
        <title>Comparative genomics and transcriptomics analyses reveal divergent lifestyle features of nematode endoparasitic fungus Hirsutella minnesotensis.</title>
        <authorList>
            <person name="Lai Y."/>
            <person name="Liu K."/>
            <person name="Zhang X."/>
            <person name="Zhang X."/>
            <person name="Li K."/>
            <person name="Wang N."/>
            <person name="Shu C."/>
            <person name="Wu Y."/>
            <person name="Wang C."/>
            <person name="Bushley K.E."/>
            <person name="Xiang M."/>
            <person name="Liu X."/>
        </authorList>
    </citation>
    <scope>NUCLEOTIDE SEQUENCE [LARGE SCALE GENOMIC DNA]</scope>
    <source>
        <strain evidence="2 3">3608</strain>
    </source>
</reference>
<evidence type="ECO:0008006" key="4">
    <source>
        <dbReference type="Google" id="ProtNLM"/>
    </source>
</evidence>
<name>A0A0F7ZUW0_9HYPO</name>
<gene>
    <name evidence="2" type="ORF">HIM_05011</name>
</gene>
<dbReference type="InterPro" id="IPR016130">
    <property type="entry name" value="Tyr_Pase_AS"/>
</dbReference>
<dbReference type="OrthoDB" id="9988524at2759"/>
<feature type="region of interest" description="Disordered" evidence="1">
    <location>
        <begin position="86"/>
        <end position="117"/>
    </location>
</feature>
<accession>A0A0F7ZUW0</accession>
<evidence type="ECO:0000313" key="2">
    <source>
        <dbReference type="EMBL" id="KJZ75548.1"/>
    </source>
</evidence>
<dbReference type="SUPFAM" id="SSF52799">
    <property type="entry name" value="(Phosphotyrosine protein) phosphatases II"/>
    <property type="match status" value="1"/>
</dbReference>
<dbReference type="PROSITE" id="PS00383">
    <property type="entry name" value="TYR_PHOSPHATASE_1"/>
    <property type="match status" value="1"/>
</dbReference>
<dbReference type="Pfam" id="PF13350">
    <property type="entry name" value="Y_phosphatase3"/>
    <property type="match status" value="1"/>
</dbReference>
<dbReference type="EMBL" id="KQ030516">
    <property type="protein sequence ID" value="KJZ75548.1"/>
    <property type="molecule type" value="Genomic_DNA"/>
</dbReference>
<dbReference type="GO" id="GO:0004721">
    <property type="term" value="F:phosphoprotein phosphatase activity"/>
    <property type="evidence" value="ECO:0007669"/>
    <property type="project" value="InterPro"/>
</dbReference>
<keyword evidence="3" id="KW-1185">Reference proteome</keyword>
<dbReference type="PANTHER" id="PTHR31126:SF1">
    <property type="entry name" value="TYROSINE SPECIFIC PROTEIN PHOSPHATASES DOMAIN-CONTAINING PROTEIN"/>
    <property type="match status" value="1"/>
</dbReference>
<dbReference type="Gene3D" id="3.90.190.10">
    <property type="entry name" value="Protein tyrosine phosphatase superfamily"/>
    <property type="match status" value="1"/>
</dbReference>
<dbReference type="InterPro" id="IPR026893">
    <property type="entry name" value="Tyr/Ser_Pase_IphP-type"/>
</dbReference>
<organism evidence="2 3">
    <name type="scientific">Hirsutella minnesotensis 3608</name>
    <dbReference type="NCBI Taxonomy" id="1043627"/>
    <lineage>
        <taxon>Eukaryota</taxon>
        <taxon>Fungi</taxon>
        <taxon>Dikarya</taxon>
        <taxon>Ascomycota</taxon>
        <taxon>Pezizomycotina</taxon>
        <taxon>Sordariomycetes</taxon>
        <taxon>Hypocreomycetidae</taxon>
        <taxon>Hypocreales</taxon>
        <taxon>Ophiocordycipitaceae</taxon>
        <taxon>Hirsutella</taxon>
    </lineage>
</organism>
<proteinExistence type="predicted"/>
<sequence>MPSSSIVALTSATSSSGVAMDQPIIELRQVRNFRDVGYTVNCFLGRKLVREGVFFRSARPDGAGAEDEALIRDRLGVKTIIDLRTETEHRQRTRKQQPDASESASLAKEPSQDAYSPSVNGVAYKPVKVIGRSVERHLLSQLSWSGFFKTIGLHVCGYRKQAARVMAQEVLVPMGLPGMSNVILDHAGPEICDVLSTYTSTQTTPTLVHCTLGKDRTGFICALVLFILNVPVSAIEHDYFLTEPALLPDRPQRVLEMRNAGFTEEWADTAKGMITGMENHMASEYGGLEAYLDHIGFLQSDREKLREVLLY</sequence>
<evidence type="ECO:0000313" key="3">
    <source>
        <dbReference type="Proteomes" id="UP000054481"/>
    </source>
</evidence>
<evidence type="ECO:0000256" key="1">
    <source>
        <dbReference type="SAM" id="MobiDB-lite"/>
    </source>
</evidence>
<dbReference type="PANTHER" id="PTHR31126">
    <property type="entry name" value="TYROSINE-PROTEIN PHOSPHATASE"/>
    <property type="match status" value="1"/>
</dbReference>
<dbReference type="Proteomes" id="UP000054481">
    <property type="component" value="Unassembled WGS sequence"/>
</dbReference>
<dbReference type="AlphaFoldDB" id="A0A0F7ZUW0"/>
<protein>
    <recommendedName>
        <fullName evidence="4">Tyrosine specific protein phosphatases domain-containing protein</fullName>
    </recommendedName>
</protein>
<dbReference type="InterPro" id="IPR029021">
    <property type="entry name" value="Prot-tyrosine_phosphatase-like"/>
</dbReference>